<sequence length="1455" mass="160481">MLDKIIQFSVKNKLAIGGFILLWVCYGVYEVTQLPIDAVPDITNNQVQIITTASSLGAEDVERLITFPIEQAISNIPQLKESRSMSRFGLSLVTIVFEEDTDVYWARQQVEERMKKVSIDENSNLPEMAPVTTGLGEIYQYVLKPTEGYEEKYSLTELRTIQDWVVRRNLLGTPGIADVSTFGGKLKQYEVAVNPARLKAQNLTISDVFEALHRSNENTGGAYIEKGATVSYIRSVGLAKSIPDIENIVIKNTEVGTPILIKNVASVSLSSAIRYGALTTDDIGEAVGGIVMMLKGENANNVIDDVKAKVAEIQKLLPEGLVIEPFLDRTKMVNNAIGTVEKNLVEGALIVVLVLVLFLGNLRAGFIVASVIPLAMLFAIIMMNTFGVSGNLMSLGALDFGLIVDGAVIIVEAILHHLHSSDKYHGIERLDQHRMDKEVSGSASRMMNAAVFGQIIILIVYLPILSLQGIEGKMFKPMAQTVAFAILGAFILSLTYVPMISSLLISKKIQKKPNLSDRVMLKLERFYGNVLVKAMKRRKPIVGIAVVLLCAAIFVFSKMGGEFIPQLEEGDFAVETRLLLGTNLSTTVHSIQTISKELKKEYPEVLRVVSRIGSAEIPTDPMPIEGGDMIIVLKDKTEWTSAHSFPELASKMTETVQRVAPGVTTGFQFPVQMRFNELMTGAKQDVVCKIYGEDLDKLASYAEQLGAISQTVSGTADWYVEKVTGMPQIVIDYNWAEMAKYGLYVQDINRTVNAAFAGAVAGNIYEGEKRFDLVVRMEHKGRKSIDDVKNLLVATPTGAQIPLYQVAKVSEVEGPNQIQRENTKRRIIVGFNVRGRDVQSIVTELQQKVKTNLNMDTGYYITYGGAFENLQQAKSRLGIAVPVALLLILVLLYFAFKSLKEGIIIFTAIPLSAIGGVFALWSRDMPFSISAGVGFIALFGVAVLNGIVLISEFNAIRKKGAITDPLQVILTGTKNRLRPVLMTAAVASLGFMPMALSNGAGAEVQRPLATVVIGGLITATLLTLFVLPAIYLMSYHTKVSLRKKKKYISGISVILFVLGTAQLQAQETISIGVEEAVTIASAHNKHLASVTKGEEARYELSKSGFDIGKTLIDADYGRFNSSYTDTRFGISQDFSFPTVYTRQKKALQANYQAAQAHTALAKQELQGQVRQLYYTYVWLVQKEALLEYADSIYQMMEAKSELRFKVGEANILERSASKSARQEYIHQLHLVHMDIKTTLTSFNSILHDSVQYVPETILRKIPYTQKLAAIEELPMVQQAKYQATAAKWEWKTQQARLLPDITVGYNSTTINGYQTDQSGNEVFYDNGNRFGYLTAGIKIPVFFGSQKAKNKAAKASYEASVTASEALQIELETELSNAATIISEYEEALTYFETVGLPNAQTIIEAANSQLENGDIDYLRWVQVVNQAITIKNEYLDTLNGYNQAVIRVLTLTNR</sequence>
<organism evidence="10 11">
    <name type="scientific">Pustulibacterium marinum</name>
    <dbReference type="NCBI Taxonomy" id="1224947"/>
    <lineage>
        <taxon>Bacteria</taxon>
        <taxon>Pseudomonadati</taxon>
        <taxon>Bacteroidota</taxon>
        <taxon>Flavobacteriia</taxon>
        <taxon>Flavobacteriales</taxon>
        <taxon>Flavobacteriaceae</taxon>
        <taxon>Pustulibacterium</taxon>
    </lineage>
</organism>
<dbReference type="OrthoDB" id="9758757at2"/>
<comment type="similarity">
    <text evidence="2">Belongs to the outer membrane factor (OMF) (TC 1.B.17) family.</text>
</comment>
<dbReference type="Pfam" id="PF00873">
    <property type="entry name" value="ACR_tran"/>
    <property type="match status" value="1"/>
</dbReference>
<keyword evidence="6 9" id="KW-0812">Transmembrane</keyword>
<evidence type="ECO:0000256" key="8">
    <source>
        <dbReference type="ARBA" id="ARBA00023136"/>
    </source>
</evidence>
<evidence type="ECO:0000256" key="3">
    <source>
        <dbReference type="ARBA" id="ARBA00010942"/>
    </source>
</evidence>
<dbReference type="Gene3D" id="3.30.2090.10">
    <property type="entry name" value="Multidrug efflux transporter AcrB TolC docking domain, DN and DC subdomains"/>
    <property type="match status" value="2"/>
</dbReference>
<dbReference type="SUPFAM" id="SSF82866">
    <property type="entry name" value="Multidrug efflux transporter AcrB transmembrane domain"/>
    <property type="match status" value="2"/>
</dbReference>
<keyword evidence="8 9" id="KW-0472">Membrane</keyword>
<dbReference type="RefSeq" id="WP_093025679.1">
    <property type="nucleotide sequence ID" value="NZ_FPBK01000011.1"/>
</dbReference>
<dbReference type="NCBIfam" id="TIGR00914">
    <property type="entry name" value="2A0601"/>
    <property type="match status" value="1"/>
</dbReference>
<evidence type="ECO:0000256" key="7">
    <source>
        <dbReference type="ARBA" id="ARBA00022989"/>
    </source>
</evidence>
<dbReference type="Gene3D" id="1.20.1640.10">
    <property type="entry name" value="Multidrug efflux transporter AcrB transmembrane domain"/>
    <property type="match status" value="2"/>
</dbReference>
<dbReference type="Pfam" id="PF02321">
    <property type="entry name" value="OEP"/>
    <property type="match status" value="1"/>
</dbReference>
<dbReference type="Proteomes" id="UP000199138">
    <property type="component" value="Unassembled WGS sequence"/>
</dbReference>
<feature type="transmembrane region" description="Helical" evidence="9">
    <location>
        <begin position="482"/>
        <end position="505"/>
    </location>
</feature>
<evidence type="ECO:0000313" key="11">
    <source>
        <dbReference type="Proteomes" id="UP000199138"/>
    </source>
</evidence>
<evidence type="ECO:0000256" key="1">
    <source>
        <dbReference type="ARBA" id="ARBA00004651"/>
    </source>
</evidence>
<keyword evidence="4" id="KW-0813">Transport</keyword>
<evidence type="ECO:0000256" key="2">
    <source>
        <dbReference type="ARBA" id="ARBA00007613"/>
    </source>
</evidence>
<comment type="subcellular location">
    <subcellularLocation>
        <location evidence="1">Cell membrane</location>
        <topology evidence="1">Multi-pass membrane protein</topology>
    </subcellularLocation>
</comment>
<name>A0A1I7HTU6_9FLAO</name>
<dbReference type="InterPro" id="IPR001036">
    <property type="entry name" value="Acrflvin-R"/>
</dbReference>
<feature type="transmembrane region" description="Helical" evidence="9">
    <location>
        <begin position="1047"/>
        <end position="1065"/>
    </location>
</feature>
<dbReference type="GO" id="GO:0008324">
    <property type="term" value="F:monoatomic cation transmembrane transporter activity"/>
    <property type="evidence" value="ECO:0007669"/>
    <property type="project" value="InterPro"/>
</dbReference>
<dbReference type="InterPro" id="IPR004763">
    <property type="entry name" value="CusA-like"/>
</dbReference>
<gene>
    <name evidence="10" type="ORF">SAMN05216480_1119</name>
</gene>
<dbReference type="Gene3D" id="3.30.70.1440">
    <property type="entry name" value="Multidrug efflux transporter AcrB pore domain"/>
    <property type="match status" value="1"/>
</dbReference>
<dbReference type="Gene3D" id="3.30.70.1320">
    <property type="entry name" value="Multidrug efflux transporter AcrB pore domain like"/>
    <property type="match status" value="1"/>
</dbReference>
<reference evidence="10 11" key="1">
    <citation type="submission" date="2016-10" db="EMBL/GenBank/DDBJ databases">
        <authorList>
            <person name="de Groot N.N."/>
        </authorList>
    </citation>
    <scope>NUCLEOTIDE SEQUENCE [LARGE SCALE GENOMIC DNA]</scope>
    <source>
        <strain evidence="10 11">CGMCC 1.12333</strain>
    </source>
</reference>
<feature type="transmembrane region" description="Helical" evidence="9">
    <location>
        <begin position="1008"/>
        <end position="1035"/>
    </location>
</feature>
<dbReference type="PRINTS" id="PR00702">
    <property type="entry name" value="ACRIFLAVINRP"/>
</dbReference>
<dbReference type="Gene3D" id="1.20.1600.10">
    <property type="entry name" value="Outer membrane efflux proteins (OEP)"/>
    <property type="match status" value="1"/>
</dbReference>
<dbReference type="InterPro" id="IPR027463">
    <property type="entry name" value="AcrB_DN_DC_subdom"/>
</dbReference>
<evidence type="ECO:0000313" key="10">
    <source>
        <dbReference type="EMBL" id="SFU64080.1"/>
    </source>
</evidence>
<feature type="transmembrane region" description="Helical" evidence="9">
    <location>
        <begin position="366"/>
        <end position="386"/>
    </location>
</feature>
<dbReference type="PANTHER" id="PTHR32063">
    <property type="match status" value="1"/>
</dbReference>
<evidence type="ECO:0000256" key="6">
    <source>
        <dbReference type="ARBA" id="ARBA00022692"/>
    </source>
</evidence>
<dbReference type="PANTHER" id="PTHR32063:SF24">
    <property type="entry name" value="CATION EFFLUX SYSTEM (ACRB_ACRD_ACRF FAMILY)"/>
    <property type="match status" value="1"/>
</dbReference>
<dbReference type="SUPFAM" id="SSF82714">
    <property type="entry name" value="Multidrug efflux transporter AcrB TolC docking domain, DN and DC subdomains"/>
    <property type="match status" value="2"/>
</dbReference>
<feature type="transmembrane region" description="Helical" evidence="9">
    <location>
        <begin position="541"/>
        <end position="559"/>
    </location>
</feature>
<keyword evidence="5" id="KW-1003">Cell membrane</keyword>
<feature type="transmembrane region" description="Helical" evidence="9">
    <location>
        <begin position="343"/>
        <end position="359"/>
    </location>
</feature>
<keyword evidence="11" id="KW-1185">Reference proteome</keyword>
<feature type="transmembrane region" description="Helical" evidence="9">
    <location>
        <begin position="877"/>
        <end position="896"/>
    </location>
</feature>
<dbReference type="Gene3D" id="3.30.70.1430">
    <property type="entry name" value="Multidrug efflux transporter AcrB pore domain"/>
    <property type="match status" value="2"/>
</dbReference>
<dbReference type="SUPFAM" id="SSF82693">
    <property type="entry name" value="Multidrug efflux transporter AcrB pore domain, PN1, PN2, PC1 and PC2 subdomains"/>
    <property type="match status" value="2"/>
</dbReference>
<feature type="transmembrane region" description="Helical" evidence="9">
    <location>
        <begin position="903"/>
        <end position="921"/>
    </location>
</feature>
<dbReference type="InterPro" id="IPR003423">
    <property type="entry name" value="OMP_efflux"/>
</dbReference>
<evidence type="ECO:0000256" key="9">
    <source>
        <dbReference type="SAM" id="Phobius"/>
    </source>
</evidence>
<protein>
    <submittedName>
        <fullName evidence="10">Cobalt-zinc-cadmium resistance protein CzcA</fullName>
    </submittedName>
</protein>
<dbReference type="SUPFAM" id="SSF56954">
    <property type="entry name" value="Outer membrane efflux proteins (OEP)"/>
    <property type="match status" value="1"/>
</dbReference>
<dbReference type="STRING" id="1224947.SAMN05216480_1119"/>
<accession>A0A1I7HTU6</accession>
<feature type="transmembrane region" description="Helical" evidence="9">
    <location>
        <begin position="927"/>
        <end position="950"/>
    </location>
</feature>
<dbReference type="GO" id="GO:0005886">
    <property type="term" value="C:plasma membrane"/>
    <property type="evidence" value="ECO:0007669"/>
    <property type="project" value="UniProtKB-SubCell"/>
</dbReference>
<feature type="transmembrane region" description="Helical" evidence="9">
    <location>
        <begin position="392"/>
        <end position="415"/>
    </location>
</feature>
<evidence type="ECO:0000256" key="5">
    <source>
        <dbReference type="ARBA" id="ARBA00022475"/>
    </source>
</evidence>
<dbReference type="EMBL" id="FPBK01000011">
    <property type="protein sequence ID" value="SFU64080.1"/>
    <property type="molecule type" value="Genomic_DNA"/>
</dbReference>
<feature type="transmembrane region" description="Helical" evidence="9">
    <location>
        <begin position="979"/>
        <end position="996"/>
    </location>
</feature>
<comment type="similarity">
    <text evidence="3">Belongs to the resistance-nodulation-cell division (RND) (TC 2.A.6) family.</text>
</comment>
<keyword evidence="7 9" id="KW-1133">Transmembrane helix</keyword>
<dbReference type="GO" id="GO:0042910">
    <property type="term" value="F:xenobiotic transmembrane transporter activity"/>
    <property type="evidence" value="ECO:0007669"/>
    <property type="project" value="TreeGrafter"/>
</dbReference>
<dbReference type="GO" id="GO:0015562">
    <property type="term" value="F:efflux transmembrane transporter activity"/>
    <property type="evidence" value="ECO:0007669"/>
    <property type="project" value="InterPro"/>
</dbReference>
<evidence type="ECO:0000256" key="4">
    <source>
        <dbReference type="ARBA" id="ARBA00022448"/>
    </source>
</evidence>
<feature type="transmembrane region" description="Helical" evidence="9">
    <location>
        <begin position="449"/>
        <end position="470"/>
    </location>
</feature>
<proteinExistence type="inferred from homology"/>